<keyword evidence="3" id="KW-1185">Reference proteome</keyword>
<evidence type="ECO:0000256" key="1">
    <source>
        <dbReference type="SAM" id="MobiDB-lite"/>
    </source>
</evidence>
<gene>
    <name evidence="2" type="ORF">KIPB_016205</name>
</gene>
<reference evidence="2 3" key="1">
    <citation type="journal article" date="2018" name="PLoS ONE">
        <title>The draft genome of Kipferlia bialata reveals reductive genome evolution in fornicate parasites.</title>
        <authorList>
            <person name="Tanifuji G."/>
            <person name="Takabayashi S."/>
            <person name="Kume K."/>
            <person name="Takagi M."/>
            <person name="Nakayama T."/>
            <person name="Kamikawa R."/>
            <person name="Inagaki Y."/>
            <person name="Hashimoto T."/>
        </authorList>
    </citation>
    <scope>NUCLEOTIDE SEQUENCE [LARGE SCALE GENOMIC DNA]</scope>
    <source>
        <strain evidence="2">NY0173</strain>
    </source>
</reference>
<name>A0A391P5C4_9EUKA</name>
<dbReference type="EMBL" id="BDIP01009702">
    <property type="protein sequence ID" value="GCA65083.1"/>
    <property type="molecule type" value="Genomic_DNA"/>
</dbReference>
<feature type="compositionally biased region" description="Low complexity" evidence="1">
    <location>
        <begin position="26"/>
        <end position="51"/>
    </location>
</feature>
<protein>
    <submittedName>
        <fullName evidence="2">Uncharacterized protein</fullName>
    </submittedName>
</protein>
<evidence type="ECO:0000313" key="2">
    <source>
        <dbReference type="EMBL" id="GCA65083.1"/>
    </source>
</evidence>
<feature type="region of interest" description="Disordered" evidence="1">
    <location>
        <begin position="1"/>
        <end position="65"/>
    </location>
</feature>
<organism evidence="2 3">
    <name type="scientific">Kipferlia bialata</name>
    <dbReference type="NCBI Taxonomy" id="797122"/>
    <lineage>
        <taxon>Eukaryota</taxon>
        <taxon>Metamonada</taxon>
        <taxon>Carpediemonas-like organisms</taxon>
        <taxon>Kipferlia</taxon>
    </lineage>
</organism>
<comment type="caution">
    <text evidence="2">The sequence shown here is derived from an EMBL/GenBank/DDBJ whole genome shotgun (WGS) entry which is preliminary data.</text>
</comment>
<dbReference type="AlphaFoldDB" id="A0A391P5C4"/>
<accession>A0A391P5C4</accession>
<proteinExistence type="predicted"/>
<sequence>MKRCWGTDTGLGLGHVPRGQGQSTASPFLSLPSQTPSPSSPSTSSPAPSSQRGAKSKAKAPPYFPTNDHRYGLILYRLLQLYDRVIELLPTEAERNREREVMKGVRLKAWRGRSIGWSKVGGRFVGIGDPSNQFDRPSAAVSQRFLLLSTWAM</sequence>
<dbReference type="Proteomes" id="UP000265618">
    <property type="component" value="Unassembled WGS sequence"/>
</dbReference>
<evidence type="ECO:0000313" key="3">
    <source>
        <dbReference type="Proteomes" id="UP000265618"/>
    </source>
</evidence>